<dbReference type="EMBL" id="JACHNG010000002">
    <property type="protein sequence ID" value="MBB4787344.1"/>
    <property type="molecule type" value="Genomic_DNA"/>
</dbReference>
<comment type="caution">
    <text evidence="2">The sequence shown here is derived from an EMBL/GenBank/DDBJ whole genome shotgun (WGS) entry which is preliminary data.</text>
</comment>
<feature type="region of interest" description="Disordered" evidence="1">
    <location>
        <begin position="29"/>
        <end position="49"/>
    </location>
</feature>
<keyword evidence="3" id="KW-1185">Reference proteome</keyword>
<feature type="compositionally biased region" description="Polar residues" evidence="1">
    <location>
        <begin position="29"/>
        <end position="42"/>
    </location>
</feature>
<evidence type="ECO:0000313" key="2">
    <source>
        <dbReference type="EMBL" id="MBB4787344.1"/>
    </source>
</evidence>
<evidence type="ECO:0000313" key="3">
    <source>
        <dbReference type="Proteomes" id="UP000530530"/>
    </source>
</evidence>
<organism evidence="2 3">
    <name type="scientific">Streptomyces rapamycinicus</name>
    <dbReference type="NCBI Taxonomy" id="1226757"/>
    <lineage>
        <taxon>Bacteria</taxon>
        <taxon>Bacillati</taxon>
        <taxon>Actinomycetota</taxon>
        <taxon>Actinomycetes</taxon>
        <taxon>Kitasatosporales</taxon>
        <taxon>Streptomycetaceae</taxon>
        <taxon>Streptomyces</taxon>
        <taxon>Streptomyces violaceusniger group</taxon>
    </lineage>
</organism>
<reference evidence="2 3" key="1">
    <citation type="submission" date="2020-08" db="EMBL/GenBank/DDBJ databases">
        <title>Sequencing the genomes of 1000 actinobacteria strains.</title>
        <authorList>
            <person name="Klenk H.-P."/>
        </authorList>
    </citation>
    <scope>NUCLEOTIDE SEQUENCE [LARGE SCALE GENOMIC DNA]</scope>
    <source>
        <strain evidence="2 3">DSM 41530</strain>
    </source>
</reference>
<name>A0ABR6LYT4_9ACTN</name>
<accession>A0ABR6LYT4</accession>
<evidence type="ECO:0000256" key="1">
    <source>
        <dbReference type="SAM" id="MobiDB-lite"/>
    </source>
</evidence>
<protein>
    <submittedName>
        <fullName evidence="2">Uncharacterized protein</fullName>
    </submittedName>
</protein>
<sequence length="61" mass="6837">MEFPAFTEAAPLTALEIEALRALQQCGQTPGMGNTSCRGQQHSGRHRFPARRTWAHHAYGW</sequence>
<dbReference type="Proteomes" id="UP000530530">
    <property type="component" value="Unassembled WGS sequence"/>
</dbReference>
<proteinExistence type="predicted"/>
<gene>
    <name evidence="2" type="ORF">BJY27_008391</name>
</gene>
<dbReference type="RefSeq" id="WP_148717908.1">
    <property type="nucleotide sequence ID" value="NZ_CP157811.1"/>
</dbReference>